<sequence>MTRLFLLRVSILLLWFTSPAWAQLPTRLPNFPQGGNRTGGQPTTTGGSGASAGGAILDDSTKLIYGPKTTRFFLESDVLNNRKALITIDTTLEGVHRTSYIDRYDNLYTDLGNLGTALRSVFYQTPAIGSQTGLSAYGLYGYQTQNIRYFDTRSPYTNMYLVLGGRGQNIVNFDFTQNISERWNLGFNLQRMTSDVQFGGTTAVSSGTQRLAENWNFVVHSNYRSKNGKYTLLAHYNNLNHRSLDQGGVIEPDSGTSNAANPDLELRPVLSTANSREIRNDLHLYHQYVLDTAFQLYNIVDFRAQSYRFTDTDITDNLLPPDSSNLSRKPFYPRYYFDNLETRQTTLFRLLENQIGIKGQFSARGSAFNYRAWLRNRYYSLENRFNIGRLVPDSSYKSSRLETFVGGWLGYYFPDSLTRVTAEVEYLLGRDFRLQGRLESRLLTAGYESVFASPTLLQNRYTSNIYQWDHEGRLATRFDLRGTQHAYGQLNLKLGKLILSPGMDYYLLTNYIYFDTAAVPQQLSSAFSILQTSLSWQFRAGRFTMAGQGYYTLVSNDDVLRIPTLLANARFEYNFLLFKKLYVLAGVQFHYKSAYYADQYMPVTQQYHLQNETKLGDYIMAEPYANLRINRVRLFLKLAHANQGLLDQTYYSAPYFRTINRSFSFGVHWLLFD</sequence>
<reference evidence="3 4" key="1">
    <citation type="submission" date="2018-07" db="EMBL/GenBank/DDBJ databases">
        <title>Genome analysis of Larkinella rosea.</title>
        <authorList>
            <person name="Zhou Z."/>
            <person name="Wang G."/>
        </authorList>
    </citation>
    <scope>NUCLEOTIDE SEQUENCE [LARGE SCALE GENOMIC DNA]</scope>
    <source>
        <strain evidence="4">zzj9</strain>
    </source>
</reference>
<keyword evidence="2" id="KW-0732">Signal</keyword>
<keyword evidence="4" id="KW-1185">Reference proteome</keyword>
<feature type="signal peptide" evidence="2">
    <location>
        <begin position="1"/>
        <end position="22"/>
    </location>
</feature>
<feature type="chain" id="PRO_5017017540" description="Porin" evidence="2">
    <location>
        <begin position="23"/>
        <end position="673"/>
    </location>
</feature>
<evidence type="ECO:0000256" key="1">
    <source>
        <dbReference type="SAM" id="MobiDB-lite"/>
    </source>
</evidence>
<dbReference type="Proteomes" id="UP000253383">
    <property type="component" value="Unassembled WGS sequence"/>
</dbReference>
<organism evidence="3 4">
    <name type="scientific">Larkinella punicea</name>
    <dbReference type="NCBI Taxonomy" id="2315727"/>
    <lineage>
        <taxon>Bacteria</taxon>
        <taxon>Pseudomonadati</taxon>
        <taxon>Bacteroidota</taxon>
        <taxon>Cytophagia</taxon>
        <taxon>Cytophagales</taxon>
        <taxon>Spirosomataceae</taxon>
        <taxon>Larkinella</taxon>
    </lineage>
</organism>
<evidence type="ECO:0000313" key="3">
    <source>
        <dbReference type="EMBL" id="RCR68611.1"/>
    </source>
</evidence>
<dbReference type="Pfam" id="PF14121">
    <property type="entry name" value="Porin_10"/>
    <property type="match status" value="1"/>
</dbReference>
<feature type="compositionally biased region" description="Low complexity" evidence="1">
    <location>
        <begin position="32"/>
        <end position="45"/>
    </location>
</feature>
<comment type="caution">
    <text evidence="3">The sequence shown here is derived from an EMBL/GenBank/DDBJ whole genome shotgun (WGS) entry which is preliminary data.</text>
</comment>
<dbReference type="InterPro" id="IPR025631">
    <property type="entry name" value="Porin_10"/>
</dbReference>
<evidence type="ECO:0008006" key="5">
    <source>
        <dbReference type="Google" id="ProtNLM"/>
    </source>
</evidence>
<protein>
    <recommendedName>
        <fullName evidence="5">Porin</fullName>
    </recommendedName>
</protein>
<evidence type="ECO:0000256" key="2">
    <source>
        <dbReference type="SAM" id="SignalP"/>
    </source>
</evidence>
<accession>A0A368JR30</accession>
<proteinExistence type="predicted"/>
<dbReference type="EMBL" id="QOWE01000012">
    <property type="protein sequence ID" value="RCR68611.1"/>
    <property type="molecule type" value="Genomic_DNA"/>
</dbReference>
<dbReference type="RefSeq" id="WP_114407030.1">
    <property type="nucleotide sequence ID" value="NZ_QOWE01000012.1"/>
</dbReference>
<gene>
    <name evidence="3" type="ORF">DUE52_16000</name>
</gene>
<dbReference type="OrthoDB" id="1489309at2"/>
<evidence type="ECO:0000313" key="4">
    <source>
        <dbReference type="Proteomes" id="UP000253383"/>
    </source>
</evidence>
<dbReference type="AlphaFoldDB" id="A0A368JR30"/>
<feature type="region of interest" description="Disordered" evidence="1">
    <location>
        <begin position="32"/>
        <end position="53"/>
    </location>
</feature>
<name>A0A368JR30_9BACT</name>